<gene>
    <name evidence="1" type="ORF">skT53_24890</name>
</gene>
<accession>A0A7I8DBP6</accession>
<proteinExistence type="predicted"/>
<evidence type="ECO:0000313" key="2">
    <source>
        <dbReference type="Proteomes" id="UP000593802"/>
    </source>
</evidence>
<dbReference type="Proteomes" id="UP000593802">
    <property type="component" value="Chromosome"/>
</dbReference>
<keyword evidence="2" id="KW-1185">Reference proteome</keyword>
<organism evidence="1 2">
    <name type="scientific">Effusibacillus dendaii</name>
    <dbReference type="NCBI Taxonomy" id="2743772"/>
    <lineage>
        <taxon>Bacteria</taxon>
        <taxon>Bacillati</taxon>
        <taxon>Bacillota</taxon>
        <taxon>Bacilli</taxon>
        <taxon>Bacillales</taxon>
        <taxon>Alicyclobacillaceae</taxon>
        <taxon>Effusibacillus</taxon>
    </lineage>
</organism>
<sequence length="94" mass="11142">MGLLKFGFLLREVIVLEYIIYMDESAKEGRYYGNFYGRALVCSTDFKYVVDQITLKKNELNLFNEVKWQCVTTNYLDKYIALIDLFFILSSRIL</sequence>
<dbReference type="AlphaFoldDB" id="A0A7I8DBP6"/>
<dbReference type="KEGG" id="eff:skT53_24890"/>
<evidence type="ECO:0000313" key="1">
    <source>
        <dbReference type="EMBL" id="BCJ87504.1"/>
    </source>
</evidence>
<reference evidence="1 2" key="1">
    <citation type="submission" date="2020-08" db="EMBL/GenBank/DDBJ databases">
        <title>Complete Genome Sequence of Effusibacillus dendaii Strain skT53, Isolated from Farmland soil.</title>
        <authorList>
            <person name="Konishi T."/>
            <person name="Kawasaki H."/>
        </authorList>
    </citation>
    <scope>NUCLEOTIDE SEQUENCE [LARGE SCALE GENOMIC DNA]</scope>
    <source>
        <strain evidence="2">skT53</strain>
    </source>
</reference>
<dbReference type="EMBL" id="AP023366">
    <property type="protein sequence ID" value="BCJ87504.1"/>
    <property type="molecule type" value="Genomic_DNA"/>
</dbReference>
<name>A0A7I8DBP6_9BACL</name>
<evidence type="ECO:0008006" key="3">
    <source>
        <dbReference type="Google" id="ProtNLM"/>
    </source>
</evidence>
<protein>
    <recommendedName>
        <fullName evidence="3">DUF3800 domain-containing protein</fullName>
    </recommendedName>
</protein>